<protein>
    <recommendedName>
        <fullName evidence="3">Response regulatory domain-containing protein</fullName>
    </recommendedName>
</protein>
<organism evidence="1 2">
    <name type="scientific">Nitrospina gracilis (strain 3/211)</name>
    <dbReference type="NCBI Taxonomy" id="1266370"/>
    <lineage>
        <taxon>Bacteria</taxon>
        <taxon>Pseudomonadati</taxon>
        <taxon>Nitrospinota/Tectimicrobiota group</taxon>
        <taxon>Nitrospinota</taxon>
        <taxon>Nitrospinia</taxon>
        <taxon>Nitrospinales</taxon>
        <taxon>Nitrospinaceae</taxon>
        <taxon>Nitrospina</taxon>
    </lineage>
</organism>
<dbReference type="Gene3D" id="3.40.50.2300">
    <property type="match status" value="1"/>
</dbReference>
<dbReference type="InParanoid" id="M1YXA2"/>
<keyword evidence="2" id="KW-1185">Reference proteome</keyword>
<evidence type="ECO:0008006" key="3">
    <source>
        <dbReference type="Google" id="ProtNLM"/>
    </source>
</evidence>
<evidence type="ECO:0000313" key="2">
    <source>
        <dbReference type="Proteomes" id="UP000011704"/>
    </source>
</evidence>
<dbReference type="InterPro" id="IPR011006">
    <property type="entry name" value="CheY-like_superfamily"/>
</dbReference>
<comment type="caution">
    <text evidence="1">The sequence shown here is derived from an EMBL/GenBank/DDBJ whole genome shotgun (WGS) entry which is preliminary data.</text>
</comment>
<proteinExistence type="predicted"/>
<dbReference type="AlphaFoldDB" id="M1YXA2"/>
<dbReference type="STRING" id="1266370.NITGR_250027"/>
<dbReference type="Proteomes" id="UP000011704">
    <property type="component" value="Unassembled WGS sequence"/>
</dbReference>
<sequence length="156" mass="17393">MGAFVHNAEIGLRRETHGFIGAEAKDLEMRILILDRNKDYGALLGDLLEMSCESSSLEILHAHSMEEVILSINALNINFAVIEPEVPQGEGMSPIKIVKDHKPNVHVAAVHMSERNPCLPGCRARCLVDGATWHFESPREVNEVIQVIKFCIHFDV</sequence>
<evidence type="ECO:0000313" key="1">
    <source>
        <dbReference type="EMBL" id="CCQ90114.1"/>
    </source>
</evidence>
<dbReference type="RefSeq" id="WP_005007314.1">
    <property type="nucleotide sequence ID" value="NZ_HG422173.1"/>
</dbReference>
<dbReference type="SUPFAM" id="SSF52172">
    <property type="entry name" value="CheY-like"/>
    <property type="match status" value="1"/>
</dbReference>
<gene>
    <name evidence="1" type="ORF">NITGR_250027</name>
</gene>
<reference evidence="1 2" key="1">
    <citation type="journal article" date="2013" name="Front. Microbiol.">
        <title>The genome of Nitrospina gracilis illuminates the metabolism and evolution of the major marine nitrite oxidizer.</title>
        <authorList>
            <person name="Luecker S."/>
            <person name="Nowka B."/>
            <person name="Rattei T."/>
            <person name="Spieck E."/>
            <person name="and Daims H."/>
        </authorList>
    </citation>
    <scope>NUCLEOTIDE SEQUENCE [LARGE SCALE GENOMIC DNA]</scope>
    <source>
        <strain evidence="1 2">3/211</strain>
    </source>
</reference>
<dbReference type="HOGENOM" id="CLU_1684717_0_0_0"/>
<accession>M1YXA2</accession>
<dbReference type="EMBL" id="CAQJ01000028">
    <property type="protein sequence ID" value="CCQ90114.1"/>
    <property type="molecule type" value="Genomic_DNA"/>
</dbReference>
<name>M1YXA2_NITG3</name>